<reference evidence="1 2" key="1">
    <citation type="submission" date="2012-12" db="EMBL/GenBank/DDBJ databases">
        <authorList>
            <person name="Sencilo A."/>
            <person name="Jacobs-Sera D."/>
            <person name="Russell D.A."/>
            <person name="Ko C."/>
            <person name="Atanasova N."/>
            <person name="Osterlund E."/>
            <person name="Oksanen H.M."/>
            <person name="Bamford D.H."/>
            <person name="Hatfull G.F."/>
            <person name="Roine E."/>
            <person name="Hendrix R.W."/>
        </authorList>
    </citation>
    <scope>NUCLEOTIDE SEQUENCE [LARGE SCALE GENOMIC DNA]</scope>
</reference>
<evidence type="ECO:0000313" key="1">
    <source>
        <dbReference type="EMBL" id="AGM11266.1"/>
    </source>
</evidence>
<name>R4TGA6_9CAUD</name>
<accession>R4TGA6</accession>
<evidence type="ECO:0000313" key="2">
    <source>
        <dbReference type="Proteomes" id="UP000203449"/>
    </source>
</evidence>
<organism evidence="1 2">
    <name type="scientific">Haloarcula hispanica tailed virus 1</name>
    <dbReference type="NCBI Taxonomy" id="1273750"/>
    <lineage>
        <taxon>Viruses</taxon>
        <taxon>Duplodnaviria</taxon>
        <taxon>Heunggongvirae</taxon>
        <taxon>Uroviricota</taxon>
        <taxon>Caudoviricetes</taxon>
        <taxon>Madisaviridae</taxon>
        <taxon>Clampvirus</taxon>
        <taxon>Clampvirus italiense</taxon>
        <taxon>Clampvirus HHTV1</taxon>
    </lineage>
</organism>
<gene>
    <name evidence="1" type="primary">10</name>
    <name evidence="1" type="ORF">HHTV1_10</name>
</gene>
<dbReference type="EMBL" id="KC292025">
    <property type="protein sequence ID" value="AGM11266.1"/>
    <property type="molecule type" value="Genomic_DNA"/>
</dbReference>
<keyword evidence="2" id="KW-1185">Reference proteome</keyword>
<protein>
    <submittedName>
        <fullName evidence="1">Uncharacterized protein</fullName>
    </submittedName>
</protein>
<sequence length="445" mass="48852">MGNYSPRGGITQFSQQEVVQADPEIAISTGWNSIDKTNWDVTEQGSATVDPTTGGLYALNVTDADGDLAALQTVDRVEYVPSMAAFWGMAFLADSLITEDQEFRAGITNTETWDDAYQYRIIGTPAGEENDHYLVIRKTGSDSIVRHWDGWPSDPRQHGWDETVGMILRNEVGWYDLGEWKPEAQIPDLQTGDNTIIDLQENPDPSVRKMVVPLDYLSAVSETATDNINFRIRFELKNTGANASANRMQVGNPHYNILGQNEPNPRFKDVERNGGSIGSGNITTTQPYPLVAIRNNGQDVKMVLQSVVSTPVADSVEVTAYMMRKEDVTFSTGPDTDFGPAPGTDKRETFFEDTDWNGIASVTRFDAPGTGNNDPHVGTEGYPVGRKVAGRTVQGSDQNKVAGASNSLDANTQLTDLDYLVIFARATETDNISLQALDYEMAVDR</sequence>
<dbReference type="RefSeq" id="YP_008058700.1">
    <property type="nucleotide sequence ID" value="NC_021322.1"/>
</dbReference>
<proteinExistence type="predicted"/>
<dbReference type="KEGG" id="vg:16194255"/>
<dbReference type="GeneID" id="16194255"/>
<dbReference type="Proteomes" id="UP000203449">
    <property type="component" value="Segment"/>
</dbReference>